<name>A0ABN7RMF6_OIKDI</name>
<sequence length="303" mass="34615">MTVPEVNIRKLRHEDLVKYHKLSDDEVWNVGMDVYEKMFEISPDGFYCAENKETKEVVSFCGGVDIGDKRAVIVSFITEPKLRGQGIGSKVIKKILEHYEGYEIIVNSAVGREPMYERFGMAKFLYQTNQLICRPKSLEKQAISFNIFPLENIEDIYPLDEAVTGSDRKQILKWFFETSDKSFFSKNEQGEIDGYTMVRKTPLGISLSPCYARSENALRGLIEKVISIYPNSDAQICLPIDNKDSLKILEQYFFVKISSCCFPKDAPEDLTVSLPNTWLGSKQDLKFEKSSVISILDFHFGVC</sequence>
<dbReference type="Pfam" id="PF18014">
    <property type="entry name" value="Acetyltransf_18"/>
    <property type="match status" value="1"/>
</dbReference>
<dbReference type="Gene3D" id="3.40.630.30">
    <property type="match status" value="1"/>
</dbReference>
<evidence type="ECO:0000259" key="1">
    <source>
        <dbReference type="PROSITE" id="PS51186"/>
    </source>
</evidence>
<reference evidence="2 3" key="1">
    <citation type="submission" date="2021-04" db="EMBL/GenBank/DDBJ databases">
        <authorList>
            <person name="Bliznina A."/>
        </authorList>
    </citation>
    <scope>NUCLEOTIDE SEQUENCE [LARGE SCALE GENOMIC DNA]</scope>
</reference>
<feature type="domain" description="N-acetyltransferase" evidence="1">
    <location>
        <begin position="6"/>
        <end position="139"/>
    </location>
</feature>
<gene>
    <name evidence="2" type="ORF">OKIOD_LOCUS1343</name>
</gene>
<dbReference type="InterPro" id="IPR000182">
    <property type="entry name" value="GNAT_dom"/>
</dbReference>
<keyword evidence="3" id="KW-1185">Reference proteome</keyword>
<dbReference type="PANTHER" id="PTHR47237">
    <property type="entry name" value="SLL0310 PROTEIN"/>
    <property type="match status" value="1"/>
</dbReference>
<dbReference type="InterPro" id="IPR016181">
    <property type="entry name" value="Acyl_CoA_acyltransferase"/>
</dbReference>
<protein>
    <submittedName>
        <fullName evidence="2">Oidioi.mRNA.OKI2018_I69.PAR.g9785.t1.cds</fullName>
    </submittedName>
</protein>
<organism evidence="2 3">
    <name type="scientific">Oikopleura dioica</name>
    <name type="common">Tunicate</name>
    <dbReference type="NCBI Taxonomy" id="34765"/>
    <lineage>
        <taxon>Eukaryota</taxon>
        <taxon>Metazoa</taxon>
        <taxon>Chordata</taxon>
        <taxon>Tunicata</taxon>
        <taxon>Appendicularia</taxon>
        <taxon>Copelata</taxon>
        <taxon>Oikopleuridae</taxon>
        <taxon>Oikopleura</taxon>
    </lineage>
</organism>
<dbReference type="InterPro" id="IPR041496">
    <property type="entry name" value="YitH/HolE_GNAT"/>
</dbReference>
<dbReference type="InterPro" id="IPR052729">
    <property type="entry name" value="Acyl/Acetyltrans_Enzymes"/>
</dbReference>
<dbReference type="Proteomes" id="UP001158576">
    <property type="component" value="Chromosome PAR"/>
</dbReference>
<dbReference type="PANTHER" id="PTHR47237:SF2">
    <property type="entry name" value="BLL4206 PROTEIN"/>
    <property type="match status" value="1"/>
</dbReference>
<dbReference type="EMBL" id="OU015568">
    <property type="protein sequence ID" value="CAG5081093.1"/>
    <property type="molecule type" value="Genomic_DNA"/>
</dbReference>
<accession>A0ABN7RMF6</accession>
<proteinExistence type="predicted"/>
<evidence type="ECO:0000313" key="2">
    <source>
        <dbReference type="EMBL" id="CAG5081093.1"/>
    </source>
</evidence>
<evidence type="ECO:0000313" key="3">
    <source>
        <dbReference type="Proteomes" id="UP001158576"/>
    </source>
</evidence>
<dbReference type="SUPFAM" id="SSF55729">
    <property type="entry name" value="Acyl-CoA N-acyltransferases (Nat)"/>
    <property type="match status" value="1"/>
</dbReference>
<dbReference type="Pfam" id="PF00583">
    <property type="entry name" value="Acetyltransf_1"/>
    <property type="match status" value="1"/>
</dbReference>
<dbReference type="PROSITE" id="PS51186">
    <property type="entry name" value="GNAT"/>
    <property type="match status" value="1"/>
</dbReference>
<dbReference type="Gene3D" id="3.40.630.90">
    <property type="match status" value="1"/>
</dbReference>
<dbReference type="CDD" id="cd04301">
    <property type="entry name" value="NAT_SF"/>
    <property type="match status" value="1"/>
</dbReference>